<evidence type="ECO:0000313" key="4">
    <source>
        <dbReference type="Proteomes" id="UP000005240"/>
    </source>
</evidence>
<dbReference type="EnsemblFungi" id="PTTG_28233-t43_1">
    <property type="protein sequence ID" value="PTTG_28233-t43_1-p1"/>
    <property type="gene ID" value="PTTG_28233"/>
</dbReference>
<name>A0A180GDC9_PUCT1</name>
<feature type="region of interest" description="Disordered" evidence="1">
    <location>
        <begin position="41"/>
        <end position="87"/>
    </location>
</feature>
<organism evidence="2">
    <name type="scientific">Puccinia triticina (isolate 1-1 / race 1 (BBBD))</name>
    <name type="common">Brown leaf rust fungus</name>
    <dbReference type="NCBI Taxonomy" id="630390"/>
    <lineage>
        <taxon>Eukaryota</taxon>
        <taxon>Fungi</taxon>
        <taxon>Dikarya</taxon>
        <taxon>Basidiomycota</taxon>
        <taxon>Pucciniomycotina</taxon>
        <taxon>Pucciniomycetes</taxon>
        <taxon>Pucciniales</taxon>
        <taxon>Pucciniaceae</taxon>
        <taxon>Puccinia</taxon>
    </lineage>
</organism>
<gene>
    <name evidence="2" type="ORF">PTTG_28233</name>
</gene>
<proteinExistence type="predicted"/>
<accession>A0A180GDC9</accession>
<dbReference type="VEuPathDB" id="FungiDB:PTTG_28233"/>
<dbReference type="EMBL" id="ADAS02000096">
    <property type="protein sequence ID" value="OAV90680.1"/>
    <property type="molecule type" value="Genomic_DNA"/>
</dbReference>
<dbReference type="Proteomes" id="UP000005240">
    <property type="component" value="Unassembled WGS sequence"/>
</dbReference>
<evidence type="ECO:0000313" key="2">
    <source>
        <dbReference type="EMBL" id="OAV90680.1"/>
    </source>
</evidence>
<dbReference type="AlphaFoldDB" id="A0A180GDC9"/>
<keyword evidence="4" id="KW-1185">Reference proteome</keyword>
<reference evidence="3 4" key="3">
    <citation type="journal article" date="2017" name="G3 (Bethesda)">
        <title>Comparative analysis highlights variable genome content of wheat rusts and divergence of the mating loci.</title>
        <authorList>
            <person name="Cuomo C.A."/>
            <person name="Bakkeren G."/>
            <person name="Khalil H.B."/>
            <person name="Panwar V."/>
            <person name="Joly D."/>
            <person name="Linning R."/>
            <person name="Sakthikumar S."/>
            <person name="Song X."/>
            <person name="Adiconis X."/>
            <person name="Fan L."/>
            <person name="Goldberg J.M."/>
            <person name="Levin J.Z."/>
            <person name="Young S."/>
            <person name="Zeng Q."/>
            <person name="Anikster Y."/>
            <person name="Bruce M."/>
            <person name="Wang M."/>
            <person name="Yin C."/>
            <person name="McCallum B."/>
            <person name="Szabo L.J."/>
            <person name="Hulbert S."/>
            <person name="Chen X."/>
            <person name="Fellers J.P."/>
        </authorList>
    </citation>
    <scope>NUCLEOTIDE SEQUENCE</scope>
    <source>
        <strain evidence="4">Isolate 1-1 / race 1 (BBBD)</strain>
        <strain evidence="3">isolate 1-1 / race 1 (BBBD)</strain>
    </source>
</reference>
<feature type="compositionally biased region" description="Polar residues" evidence="1">
    <location>
        <begin position="77"/>
        <end position="87"/>
    </location>
</feature>
<sequence length="96" mass="10245">MSNQRTPSQGVEGFEAQEVWRISEGISITWPRVLQPASSAIGAEKTQITHNKLPSSTNDHKAHSGLTGSSLRGRITPASTGERSTISSLSQCIADL</sequence>
<reference evidence="2" key="1">
    <citation type="submission" date="2009-11" db="EMBL/GenBank/DDBJ databases">
        <authorList>
            <consortium name="The Broad Institute Genome Sequencing Platform"/>
            <person name="Ward D."/>
            <person name="Feldgarden M."/>
            <person name="Earl A."/>
            <person name="Young S.K."/>
            <person name="Zeng Q."/>
            <person name="Koehrsen M."/>
            <person name="Alvarado L."/>
            <person name="Berlin A."/>
            <person name="Bochicchio J."/>
            <person name="Borenstein D."/>
            <person name="Chapman S.B."/>
            <person name="Chen Z."/>
            <person name="Engels R."/>
            <person name="Freedman E."/>
            <person name="Gellesch M."/>
            <person name="Goldberg J."/>
            <person name="Griggs A."/>
            <person name="Gujja S."/>
            <person name="Heilman E."/>
            <person name="Heiman D."/>
            <person name="Hepburn T."/>
            <person name="Howarth C."/>
            <person name="Jen D."/>
            <person name="Larson L."/>
            <person name="Lewis B."/>
            <person name="Mehta T."/>
            <person name="Park D."/>
            <person name="Pearson M."/>
            <person name="Roberts A."/>
            <person name="Saif S."/>
            <person name="Shea T."/>
            <person name="Shenoy N."/>
            <person name="Sisk P."/>
            <person name="Stolte C."/>
            <person name="Sykes S."/>
            <person name="Thomson T."/>
            <person name="Walk T."/>
            <person name="White J."/>
            <person name="Yandava C."/>
            <person name="Izard J."/>
            <person name="Baranova O.V."/>
            <person name="Blanton J.M."/>
            <person name="Tanner A.C."/>
            <person name="Dewhirst F.E."/>
            <person name="Haas B."/>
            <person name="Nusbaum C."/>
            <person name="Birren B."/>
        </authorList>
    </citation>
    <scope>NUCLEOTIDE SEQUENCE [LARGE SCALE GENOMIC DNA]</scope>
    <source>
        <strain evidence="2">1-1 BBBD Race 1</strain>
    </source>
</reference>
<reference evidence="2" key="2">
    <citation type="submission" date="2016-05" db="EMBL/GenBank/DDBJ databases">
        <title>Comparative analysis highlights variable genome content of wheat rusts and divergence of the mating loci.</title>
        <authorList>
            <person name="Cuomo C.A."/>
            <person name="Bakkeren G."/>
            <person name="Szabo L."/>
            <person name="Khalil H."/>
            <person name="Joly D."/>
            <person name="Goldberg J."/>
            <person name="Young S."/>
            <person name="Zeng Q."/>
            <person name="Fellers J."/>
        </authorList>
    </citation>
    <scope>NUCLEOTIDE SEQUENCE [LARGE SCALE GENOMIC DNA]</scope>
    <source>
        <strain evidence="2">1-1 BBBD Race 1</strain>
    </source>
</reference>
<feature type="compositionally biased region" description="Polar residues" evidence="1">
    <location>
        <begin position="46"/>
        <end position="57"/>
    </location>
</feature>
<reference evidence="3" key="4">
    <citation type="submission" date="2025-05" db="UniProtKB">
        <authorList>
            <consortium name="EnsemblFungi"/>
        </authorList>
    </citation>
    <scope>IDENTIFICATION</scope>
    <source>
        <strain evidence="3">isolate 1-1 / race 1 (BBBD)</strain>
    </source>
</reference>
<protein>
    <submittedName>
        <fullName evidence="2 3">Uncharacterized protein</fullName>
    </submittedName>
</protein>
<evidence type="ECO:0000313" key="3">
    <source>
        <dbReference type="EnsemblFungi" id="PTTG_28233-t43_1-p1"/>
    </source>
</evidence>
<evidence type="ECO:0000256" key="1">
    <source>
        <dbReference type="SAM" id="MobiDB-lite"/>
    </source>
</evidence>